<accession>A0A8S4S770</accession>
<proteinExistence type="predicted"/>
<evidence type="ECO:0000313" key="1">
    <source>
        <dbReference type="EMBL" id="CAH2248051.1"/>
    </source>
</evidence>
<evidence type="ECO:0000313" key="2">
    <source>
        <dbReference type="Proteomes" id="UP000838756"/>
    </source>
</evidence>
<comment type="caution">
    <text evidence="1">The sequence shown here is derived from an EMBL/GenBank/DDBJ whole genome shotgun (WGS) entry which is preliminary data.</text>
</comment>
<gene>
    <name evidence="1" type="primary">jg12747</name>
    <name evidence="1" type="ORF">PAEG_LOCUS21690</name>
</gene>
<dbReference type="EMBL" id="CAKXAJ010025968">
    <property type="protein sequence ID" value="CAH2248051.1"/>
    <property type="molecule type" value="Genomic_DNA"/>
</dbReference>
<reference evidence="1" key="1">
    <citation type="submission" date="2022-03" db="EMBL/GenBank/DDBJ databases">
        <authorList>
            <person name="Lindestad O."/>
        </authorList>
    </citation>
    <scope>NUCLEOTIDE SEQUENCE</scope>
</reference>
<name>A0A8S4S770_9NEOP</name>
<dbReference type="AlphaFoldDB" id="A0A8S4S770"/>
<keyword evidence="2" id="KW-1185">Reference proteome</keyword>
<protein>
    <submittedName>
        <fullName evidence="1">Jg12747 protein</fullName>
    </submittedName>
</protein>
<organism evidence="1 2">
    <name type="scientific">Pararge aegeria aegeria</name>
    <dbReference type="NCBI Taxonomy" id="348720"/>
    <lineage>
        <taxon>Eukaryota</taxon>
        <taxon>Metazoa</taxon>
        <taxon>Ecdysozoa</taxon>
        <taxon>Arthropoda</taxon>
        <taxon>Hexapoda</taxon>
        <taxon>Insecta</taxon>
        <taxon>Pterygota</taxon>
        <taxon>Neoptera</taxon>
        <taxon>Endopterygota</taxon>
        <taxon>Lepidoptera</taxon>
        <taxon>Glossata</taxon>
        <taxon>Ditrysia</taxon>
        <taxon>Papilionoidea</taxon>
        <taxon>Nymphalidae</taxon>
        <taxon>Satyrinae</taxon>
        <taxon>Satyrini</taxon>
        <taxon>Parargina</taxon>
        <taxon>Pararge</taxon>
    </lineage>
</organism>
<sequence>MQNCCNAAFEQSDKRRTELRSESSQEVPSGRCLAPSPRCRRLCYSHGELSRLPHSPGDVANPQVVIGKCPSEKERILCSGLKGMVAGVIIGIRGLTFKLQVDEV</sequence>
<dbReference type="Proteomes" id="UP000838756">
    <property type="component" value="Unassembled WGS sequence"/>
</dbReference>